<evidence type="ECO:0000256" key="1">
    <source>
        <dbReference type="ARBA" id="ARBA00022723"/>
    </source>
</evidence>
<feature type="transmembrane region" description="Helical" evidence="5">
    <location>
        <begin position="31"/>
        <end position="56"/>
    </location>
</feature>
<dbReference type="Pfam" id="PF00033">
    <property type="entry name" value="Cytochrome_B"/>
    <property type="match status" value="1"/>
</dbReference>
<reference evidence="8" key="1">
    <citation type="submission" date="2018-06" db="EMBL/GenBank/DDBJ databases">
        <authorList>
            <person name="Zhirakovskaya E."/>
        </authorList>
    </citation>
    <scope>NUCLEOTIDE SEQUENCE</scope>
</reference>
<dbReference type="Pfam" id="PF02662">
    <property type="entry name" value="FlpD"/>
    <property type="match status" value="1"/>
</dbReference>
<feature type="transmembrane region" description="Helical" evidence="5">
    <location>
        <begin position="177"/>
        <end position="201"/>
    </location>
</feature>
<dbReference type="Gene3D" id="1.20.810.10">
    <property type="entry name" value="Cytochrome Bc1 Complex, Chain C"/>
    <property type="match status" value="1"/>
</dbReference>
<dbReference type="GO" id="GO:0051536">
    <property type="term" value="F:iron-sulfur cluster binding"/>
    <property type="evidence" value="ECO:0007669"/>
    <property type="project" value="UniProtKB-KW"/>
</dbReference>
<dbReference type="AlphaFoldDB" id="A0A3B1AKA3"/>
<proteinExistence type="predicted"/>
<feature type="domain" description="Cytochrome b/b6 N-terminal region profile" evidence="6">
    <location>
        <begin position="1"/>
        <end position="213"/>
    </location>
</feature>
<evidence type="ECO:0000256" key="5">
    <source>
        <dbReference type="SAM" id="Phobius"/>
    </source>
</evidence>
<protein>
    <submittedName>
        <fullName evidence="8">Cytochrome b subunit of the bc complex</fullName>
    </submittedName>
</protein>
<name>A0A3B1AKA3_9ZZZZ</name>
<dbReference type="InterPro" id="IPR003813">
    <property type="entry name" value="MvhD/FlpD"/>
</dbReference>
<evidence type="ECO:0000256" key="2">
    <source>
        <dbReference type="ARBA" id="ARBA00023002"/>
    </source>
</evidence>
<dbReference type="GO" id="GO:0022904">
    <property type="term" value="P:respiratory electron transport chain"/>
    <property type="evidence" value="ECO:0007669"/>
    <property type="project" value="InterPro"/>
</dbReference>
<dbReference type="Pfam" id="PF12838">
    <property type="entry name" value="Fer4_7"/>
    <property type="match status" value="1"/>
</dbReference>
<keyword evidence="3" id="KW-0408">Iron</keyword>
<keyword evidence="5" id="KW-1133">Transmembrane helix</keyword>
<evidence type="ECO:0000256" key="4">
    <source>
        <dbReference type="ARBA" id="ARBA00023014"/>
    </source>
</evidence>
<dbReference type="InterPro" id="IPR016174">
    <property type="entry name" value="Di-haem_cyt_TM"/>
</dbReference>
<dbReference type="GO" id="GO:0009055">
    <property type="term" value="F:electron transfer activity"/>
    <property type="evidence" value="ECO:0007669"/>
    <property type="project" value="InterPro"/>
</dbReference>
<dbReference type="GO" id="GO:0016020">
    <property type="term" value="C:membrane"/>
    <property type="evidence" value="ECO:0007669"/>
    <property type="project" value="InterPro"/>
</dbReference>
<feature type="transmembrane region" description="Helical" evidence="5">
    <location>
        <begin position="117"/>
        <end position="138"/>
    </location>
</feature>
<dbReference type="PANTHER" id="PTHR19271:SF16">
    <property type="entry name" value="CYTOCHROME B"/>
    <property type="match status" value="1"/>
</dbReference>
<dbReference type="InterPro" id="IPR027387">
    <property type="entry name" value="Cytb/b6-like_sf"/>
</dbReference>
<keyword evidence="5" id="KW-0472">Membrane</keyword>
<feature type="domain" description="4Fe-4S ferredoxin-type" evidence="7">
    <location>
        <begin position="292"/>
        <end position="321"/>
    </location>
</feature>
<accession>A0A3B1AKA3</accession>
<evidence type="ECO:0000256" key="3">
    <source>
        <dbReference type="ARBA" id="ARBA00023004"/>
    </source>
</evidence>
<dbReference type="SUPFAM" id="SSF81342">
    <property type="entry name" value="Transmembrane di-heme cytochromes"/>
    <property type="match status" value="1"/>
</dbReference>
<keyword evidence="1" id="KW-0479">Metal-binding</keyword>
<organism evidence="8">
    <name type="scientific">hydrothermal vent metagenome</name>
    <dbReference type="NCBI Taxonomy" id="652676"/>
    <lineage>
        <taxon>unclassified sequences</taxon>
        <taxon>metagenomes</taxon>
        <taxon>ecological metagenomes</taxon>
    </lineage>
</organism>
<dbReference type="GO" id="GO:0046872">
    <property type="term" value="F:metal ion binding"/>
    <property type="evidence" value="ECO:0007669"/>
    <property type="project" value="UniProtKB-KW"/>
</dbReference>
<feature type="domain" description="4Fe-4S ferredoxin-type" evidence="7">
    <location>
        <begin position="334"/>
        <end position="364"/>
    </location>
</feature>
<gene>
    <name evidence="8" type="ORF">MNBD_GAMMA20-2125</name>
</gene>
<dbReference type="PROSITE" id="PS00198">
    <property type="entry name" value="4FE4S_FER_1"/>
    <property type="match status" value="2"/>
</dbReference>
<keyword evidence="2" id="KW-0560">Oxidoreductase</keyword>
<dbReference type="SUPFAM" id="SSF54862">
    <property type="entry name" value="4Fe-4S ferredoxins"/>
    <property type="match status" value="1"/>
</dbReference>
<dbReference type="Gene3D" id="3.30.70.20">
    <property type="match status" value="1"/>
</dbReference>
<dbReference type="PROSITE" id="PS51379">
    <property type="entry name" value="4FE4S_FER_2"/>
    <property type="match status" value="2"/>
</dbReference>
<dbReference type="PROSITE" id="PS51002">
    <property type="entry name" value="CYTB_NTER"/>
    <property type="match status" value="1"/>
</dbReference>
<dbReference type="InterPro" id="IPR017896">
    <property type="entry name" value="4Fe4S_Fe-S-bd"/>
</dbReference>
<dbReference type="EMBL" id="UOFU01000368">
    <property type="protein sequence ID" value="VAX04172.1"/>
    <property type="molecule type" value="Genomic_DNA"/>
</dbReference>
<evidence type="ECO:0000259" key="7">
    <source>
        <dbReference type="PROSITE" id="PS51379"/>
    </source>
</evidence>
<dbReference type="PANTHER" id="PTHR19271">
    <property type="entry name" value="CYTOCHROME B"/>
    <property type="match status" value="1"/>
</dbReference>
<sequence>MLKLFQDTGHRAFLFADRLANAIFGSKWNPLYHLGTMAFFFFYIVLVSGIYIYIFYDTSVVDAYTSVEYMTHEQWYLAGIMRSLHRYASDAMVATMVLHLLRGFFFDRYRGARWFSWTTGIPMLVIVFAIGITGYWLVWDQLGQFVAVRTSEWIDWLPIIAEPTARNFLTNTSVTDLFFRLLVVIHVGLPLMLLGLMLLHVTRLNDAKINPPAGLAIGATVALVVLSLVKPAVSHEAADLGTLPTQLNLDWFYLFIYPLMDRWSMGAVWALVGGGLLLLALMPWMPPKRREPVAVVYPDDCSGCNLCVVDCPYEAIMLEARTGTTSTGRYQHLPIAVVDESKCVSCGICTGSCPSSTPFRQTDEIRTGIDMSHRNIQDLHAATREALAKLTGQTKVLVYGCDYGVEMSKVVQAEVAMISLPCTGALPPSFIVYALRQGADGVFLTGCRSGDCFHRLGNDWVDQRITHHRKPYLKRSVPHERVRRYWAATSDHKQLVNEIESFCQSLRDISPADATTEAQDVLPDSETRG</sequence>
<dbReference type="InterPro" id="IPR017900">
    <property type="entry name" value="4Fe4S_Fe_S_CS"/>
</dbReference>
<keyword evidence="4" id="KW-0411">Iron-sulfur</keyword>
<dbReference type="InterPro" id="IPR005797">
    <property type="entry name" value="Cyt_b/b6_N"/>
</dbReference>
<dbReference type="GO" id="GO:0016491">
    <property type="term" value="F:oxidoreductase activity"/>
    <property type="evidence" value="ECO:0007669"/>
    <property type="project" value="UniProtKB-KW"/>
</dbReference>
<keyword evidence="5" id="KW-0812">Transmembrane</keyword>
<evidence type="ECO:0000259" key="6">
    <source>
        <dbReference type="PROSITE" id="PS51002"/>
    </source>
</evidence>
<evidence type="ECO:0000313" key="8">
    <source>
        <dbReference type="EMBL" id="VAX04172.1"/>
    </source>
</evidence>
<feature type="transmembrane region" description="Helical" evidence="5">
    <location>
        <begin position="263"/>
        <end position="282"/>
    </location>
</feature>